<comment type="caution">
    <text evidence="1">The sequence shown here is derived from an EMBL/GenBank/DDBJ whole genome shotgun (WGS) entry which is preliminary data.</text>
</comment>
<sequence>MVSRSWKVIRNAPLNFWDAASMAKDQQMSKFGLYTSFLRLAEAKKATNTGFVLLCHKKWEHSLITFPKIF</sequence>
<accession>A0A915YTM2</accession>
<gene>
    <name evidence="1" type="ORF">CHRIB12_LOCUS3230</name>
</gene>
<reference evidence="1" key="1">
    <citation type="submission" date="2020-05" db="EMBL/GenBank/DDBJ databases">
        <authorList>
            <person name="Rincon C."/>
            <person name="Sanders R I."/>
            <person name="Robbins C."/>
            <person name="Chaturvedi A."/>
        </authorList>
    </citation>
    <scope>NUCLEOTIDE SEQUENCE</scope>
    <source>
        <strain evidence="1">CHB12</strain>
    </source>
</reference>
<dbReference type="AlphaFoldDB" id="A0A915YTM2"/>
<proteinExistence type="predicted"/>
<dbReference type="EMBL" id="CAGKOT010000004">
    <property type="protein sequence ID" value="CAB5335098.1"/>
    <property type="molecule type" value="Genomic_DNA"/>
</dbReference>
<protein>
    <submittedName>
        <fullName evidence="1">Uncharacterized protein</fullName>
    </submittedName>
</protein>
<dbReference type="Proteomes" id="UP000684084">
    <property type="component" value="Unassembled WGS sequence"/>
</dbReference>
<name>A0A915YTM2_9GLOM</name>
<evidence type="ECO:0000313" key="2">
    <source>
        <dbReference type="Proteomes" id="UP000684084"/>
    </source>
</evidence>
<organism evidence="1 2">
    <name type="scientific">Rhizophagus irregularis</name>
    <dbReference type="NCBI Taxonomy" id="588596"/>
    <lineage>
        <taxon>Eukaryota</taxon>
        <taxon>Fungi</taxon>
        <taxon>Fungi incertae sedis</taxon>
        <taxon>Mucoromycota</taxon>
        <taxon>Glomeromycotina</taxon>
        <taxon>Glomeromycetes</taxon>
        <taxon>Glomerales</taxon>
        <taxon>Glomeraceae</taxon>
        <taxon>Rhizophagus</taxon>
    </lineage>
</organism>
<evidence type="ECO:0000313" key="1">
    <source>
        <dbReference type="EMBL" id="CAB5335098.1"/>
    </source>
</evidence>